<gene>
    <name evidence="1" type="ORF">G9Q97_17905</name>
</gene>
<evidence type="ECO:0000313" key="1">
    <source>
        <dbReference type="EMBL" id="NHE58689.1"/>
    </source>
</evidence>
<dbReference type="Pfam" id="PF00106">
    <property type="entry name" value="adh_short"/>
    <property type="match status" value="1"/>
</dbReference>
<evidence type="ECO:0000313" key="2">
    <source>
        <dbReference type="Proteomes" id="UP000649799"/>
    </source>
</evidence>
<protein>
    <submittedName>
        <fullName evidence="1">SDR family NAD(P)-dependent oxidoreductase</fullName>
    </submittedName>
</protein>
<dbReference type="InterPro" id="IPR036291">
    <property type="entry name" value="NAD(P)-bd_dom_sf"/>
</dbReference>
<dbReference type="InterPro" id="IPR002347">
    <property type="entry name" value="SDR_fam"/>
</dbReference>
<comment type="caution">
    <text evidence="1">The sequence shown here is derived from an EMBL/GenBank/DDBJ whole genome shotgun (WGS) entry which is preliminary data.</text>
</comment>
<accession>A0ABX0HAH4</accession>
<sequence length="226" mass="25118">MNVTDNSPVILITRGESLFSGKLASELAGKGASILLCAQKMDERCKWNKYNIEKENNSCQLLIGDIQSAEYCRSIKEMILERFGGLDILFNNSLLPNIPENGIPTALWKKLTSFSEIGIFSFQQLTDTLIPCINPGGKIINNQILEKRCSARSINNGVHARHLRLFTSFFSKRLIPGKVKTEGVLYLQAMNGQPVLAPDQKLDSLDGISSDGLFDYSHPILLNDEN</sequence>
<dbReference type="RefSeq" id="WP_166149315.1">
    <property type="nucleotide sequence ID" value="NZ_JAANYN010000008.1"/>
</dbReference>
<dbReference type="Gene3D" id="3.40.50.720">
    <property type="entry name" value="NAD(P)-binding Rossmann-like Domain"/>
    <property type="match status" value="1"/>
</dbReference>
<organism evidence="1 2">
    <name type="scientific">Cyclobacterium plantarum</name>
    <dbReference type="NCBI Taxonomy" id="2716263"/>
    <lineage>
        <taxon>Bacteria</taxon>
        <taxon>Pseudomonadati</taxon>
        <taxon>Bacteroidota</taxon>
        <taxon>Cytophagia</taxon>
        <taxon>Cytophagales</taxon>
        <taxon>Cyclobacteriaceae</taxon>
        <taxon>Cyclobacterium</taxon>
    </lineage>
</organism>
<proteinExistence type="predicted"/>
<reference evidence="1 2" key="1">
    <citation type="submission" date="2020-03" db="EMBL/GenBank/DDBJ databases">
        <title>Cyclobacterium plantarum sp. nov., a marine bacterium isolated from a coastal-marine wetland.</title>
        <authorList>
            <person name="Sanchez-Porro C."/>
            <person name="Ventosa A."/>
            <person name="Amoozegar M."/>
        </authorList>
    </citation>
    <scope>NUCLEOTIDE SEQUENCE [LARGE SCALE GENOMIC DNA]</scope>
    <source>
        <strain evidence="1 2">GBPx2</strain>
    </source>
</reference>
<dbReference type="EMBL" id="JAANYN010000008">
    <property type="protein sequence ID" value="NHE58689.1"/>
    <property type="molecule type" value="Genomic_DNA"/>
</dbReference>
<dbReference type="SUPFAM" id="SSF51735">
    <property type="entry name" value="NAD(P)-binding Rossmann-fold domains"/>
    <property type="match status" value="1"/>
</dbReference>
<keyword evidence="2" id="KW-1185">Reference proteome</keyword>
<dbReference type="Proteomes" id="UP000649799">
    <property type="component" value="Unassembled WGS sequence"/>
</dbReference>
<name>A0ABX0HAH4_9BACT</name>